<dbReference type="AlphaFoldDB" id="A0A923LPE4"/>
<dbReference type="RefSeq" id="WP_186867310.1">
    <property type="nucleotide sequence ID" value="NZ_JACOPH010000009.1"/>
</dbReference>
<protein>
    <submittedName>
        <fullName evidence="2">Uncharacterized protein</fullName>
    </submittedName>
</protein>
<feature type="compositionally biased region" description="Polar residues" evidence="1">
    <location>
        <begin position="28"/>
        <end position="38"/>
    </location>
</feature>
<accession>A0A923LPE4</accession>
<comment type="caution">
    <text evidence="2">The sequence shown here is derived from an EMBL/GenBank/DDBJ whole genome shotgun (WGS) entry which is preliminary data.</text>
</comment>
<evidence type="ECO:0000313" key="3">
    <source>
        <dbReference type="Proteomes" id="UP000606720"/>
    </source>
</evidence>
<evidence type="ECO:0000313" key="2">
    <source>
        <dbReference type="EMBL" id="MBC5714674.1"/>
    </source>
</evidence>
<organism evidence="2 3">
    <name type="scientific">Roseburia zhanii</name>
    <dbReference type="NCBI Taxonomy" id="2763064"/>
    <lineage>
        <taxon>Bacteria</taxon>
        <taxon>Bacillati</taxon>
        <taxon>Bacillota</taxon>
        <taxon>Clostridia</taxon>
        <taxon>Lachnospirales</taxon>
        <taxon>Lachnospiraceae</taxon>
        <taxon>Roseburia</taxon>
    </lineage>
</organism>
<feature type="compositionally biased region" description="Basic and acidic residues" evidence="1">
    <location>
        <begin position="74"/>
        <end position="87"/>
    </location>
</feature>
<evidence type="ECO:0000256" key="1">
    <source>
        <dbReference type="SAM" id="MobiDB-lite"/>
    </source>
</evidence>
<feature type="compositionally biased region" description="Basic and acidic residues" evidence="1">
    <location>
        <begin position="42"/>
        <end position="52"/>
    </location>
</feature>
<dbReference type="Proteomes" id="UP000606720">
    <property type="component" value="Unassembled WGS sequence"/>
</dbReference>
<reference evidence="2" key="1">
    <citation type="submission" date="2020-08" db="EMBL/GenBank/DDBJ databases">
        <title>Genome public.</title>
        <authorList>
            <person name="Liu C."/>
            <person name="Sun Q."/>
        </authorList>
    </citation>
    <scope>NUCLEOTIDE SEQUENCE</scope>
    <source>
        <strain evidence="2">BX1005</strain>
    </source>
</reference>
<gene>
    <name evidence="2" type="ORF">H8S17_10780</name>
</gene>
<keyword evidence="3" id="KW-1185">Reference proteome</keyword>
<proteinExistence type="predicted"/>
<feature type="compositionally biased region" description="Low complexity" evidence="1">
    <location>
        <begin position="53"/>
        <end position="69"/>
    </location>
</feature>
<dbReference type="EMBL" id="JACOPH010000009">
    <property type="protein sequence ID" value="MBC5714674.1"/>
    <property type="molecule type" value="Genomic_DNA"/>
</dbReference>
<feature type="region of interest" description="Disordered" evidence="1">
    <location>
        <begin position="19"/>
        <end position="87"/>
    </location>
</feature>
<name>A0A923LPE4_9FIRM</name>
<sequence>MDILTIIIIVVGIIIKAGRSKEKKKPTPAQQQAVNSRNQQKKQMESSRKAFEKQQQQARYKQQQIRQAKPQTTKADKQKELKKRLEEKYTSYRPQTYQKPVKTENTILERAKGNVEEDAVDELKELDTALHQAAGAKTMQENAIAKDLEEDTLMDQVYDLMVTGYNGNMEFDRDFLAEAMDMLNRIQG</sequence>